<evidence type="ECO:0000256" key="5">
    <source>
        <dbReference type="SAM" id="SignalP"/>
    </source>
</evidence>
<dbReference type="CDD" id="cd03784">
    <property type="entry name" value="GT1_Gtf-like"/>
    <property type="match status" value="1"/>
</dbReference>
<dbReference type="PROSITE" id="PS51257">
    <property type="entry name" value="PROKAR_LIPOPROTEIN"/>
    <property type="match status" value="1"/>
</dbReference>
<dbReference type="PROSITE" id="PS00375">
    <property type="entry name" value="UDPGT"/>
    <property type="match status" value="1"/>
</dbReference>
<dbReference type="Gene3D" id="1.25.10.10">
    <property type="entry name" value="Leucine-rich Repeat Variant"/>
    <property type="match status" value="1"/>
</dbReference>
<dbReference type="GO" id="GO:0008194">
    <property type="term" value="F:UDP-glycosyltransferase activity"/>
    <property type="evidence" value="ECO:0007669"/>
    <property type="project" value="InterPro"/>
</dbReference>
<dbReference type="GO" id="GO:0008287">
    <property type="term" value="C:protein serine/threonine phosphatase complex"/>
    <property type="evidence" value="ECO:0007669"/>
    <property type="project" value="TreeGrafter"/>
</dbReference>
<dbReference type="InterPro" id="IPR011989">
    <property type="entry name" value="ARM-like"/>
</dbReference>
<comment type="caution">
    <text evidence="6">The sequence shown here is derived from an EMBL/GenBank/DDBJ whole genome shotgun (WGS) entry which is preliminary data.</text>
</comment>
<dbReference type="InterPro" id="IPR035595">
    <property type="entry name" value="UDP_glycos_trans_CS"/>
</dbReference>
<feature type="signal peptide" evidence="5">
    <location>
        <begin position="1"/>
        <end position="17"/>
    </location>
</feature>
<dbReference type="GO" id="GO:0019888">
    <property type="term" value="F:protein phosphatase regulator activity"/>
    <property type="evidence" value="ECO:0007669"/>
    <property type="project" value="TreeGrafter"/>
</dbReference>
<dbReference type="Gene3D" id="3.40.50.2000">
    <property type="entry name" value="Glycogen Phosphorylase B"/>
    <property type="match status" value="2"/>
</dbReference>
<accession>A0AAN7SL02</accession>
<dbReference type="PANTHER" id="PTHR21467:SF0">
    <property type="entry name" value="SERINE_THREONINE-PROTEIN PHOSPHATASE 4 REGULATORY SUBUNIT 4"/>
    <property type="match status" value="1"/>
</dbReference>
<evidence type="ECO:0000256" key="1">
    <source>
        <dbReference type="ARBA" id="ARBA00009995"/>
    </source>
</evidence>
<gene>
    <name evidence="6" type="ORF">RN001_015162</name>
</gene>
<keyword evidence="2" id="KW-0328">Glycosyltransferase</keyword>
<organism evidence="6 7">
    <name type="scientific">Aquatica leii</name>
    <dbReference type="NCBI Taxonomy" id="1421715"/>
    <lineage>
        <taxon>Eukaryota</taxon>
        <taxon>Metazoa</taxon>
        <taxon>Ecdysozoa</taxon>
        <taxon>Arthropoda</taxon>
        <taxon>Hexapoda</taxon>
        <taxon>Insecta</taxon>
        <taxon>Pterygota</taxon>
        <taxon>Neoptera</taxon>
        <taxon>Endopterygota</taxon>
        <taxon>Coleoptera</taxon>
        <taxon>Polyphaga</taxon>
        <taxon>Elateriformia</taxon>
        <taxon>Elateroidea</taxon>
        <taxon>Lampyridae</taxon>
        <taxon>Luciolinae</taxon>
        <taxon>Aquatica</taxon>
    </lineage>
</organism>
<proteinExistence type="inferred from homology"/>
<dbReference type="InterPro" id="IPR002213">
    <property type="entry name" value="UDP_glucos_trans"/>
</dbReference>
<dbReference type="InterPro" id="IPR016024">
    <property type="entry name" value="ARM-type_fold"/>
</dbReference>
<dbReference type="FunFam" id="3.40.50.2000:FF:000050">
    <property type="entry name" value="UDP-glucuronosyltransferase"/>
    <property type="match status" value="1"/>
</dbReference>
<evidence type="ECO:0000313" key="6">
    <source>
        <dbReference type="EMBL" id="KAK4873133.1"/>
    </source>
</evidence>
<dbReference type="SUPFAM" id="SSF48371">
    <property type="entry name" value="ARM repeat"/>
    <property type="match status" value="1"/>
</dbReference>
<dbReference type="GO" id="GO:0005829">
    <property type="term" value="C:cytosol"/>
    <property type="evidence" value="ECO:0007669"/>
    <property type="project" value="TreeGrafter"/>
</dbReference>
<feature type="coiled-coil region" evidence="4">
    <location>
        <begin position="943"/>
        <end position="973"/>
    </location>
</feature>
<dbReference type="InterPro" id="IPR039918">
    <property type="entry name" value="PPP4R4"/>
</dbReference>
<evidence type="ECO:0000256" key="3">
    <source>
        <dbReference type="ARBA" id="ARBA00022679"/>
    </source>
</evidence>
<evidence type="ECO:0008006" key="8">
    <source>
        <dbReference type="Google" id="ProtNLM"/>
    </source>
</evidence>
<evidence type="ECO:0000313" key="7">
    <source>
        <dbReference type="Proteomes" id="UP001353858"/>
    </source>
</evidence>
<evidence type="ECO:0000256" key="2">
    <source>
        <dbReference type="ARBA" id="ARBA00022676"/>
    </source>
</evidence>
<dbReference type="SUPFAM" id="SSF53756">
    <property type="entry name" value="UDP-Glycosyltransferase/glycogen phosphorylase"/>
    <property type="match status" value="1"/>
</dbReference>
<dbReference type="EMBL" id="JARPUR010000007">
    <property type="protein sequence ID" value="KAK4873133.1"/>
    <property type="molecule type" value="Genomic_DNA"/>
</dbReference>
<reference evidence="7" key="1">
    <citation type="submission" date="2023-01" db="EMBL/GenBank/DDBJ databases">
        <title>Key to firefly adult light organ development and bioluminescence: homeobox transcription factors regulate luciferase expression and transportation to peroxisome.</title>
        <authorList>
            <person name="Fu X."/>
        </authorList>
    </citation>
    <scope>NUCLEOTIDE SEQUENCE [LARGE SCALE GENOMIC DNA]</scope>
</reference>
<keyword evidence="5" id="KW-0732">Signal</keyword>
<comment type="similarity">
    <text evidence="1">Belongs to the UDP-glycosyltransferase family.</text>
</comment>
<keyword evidence="4" id="KW-0175">Coiled coil</keyword>
<evidence type="ECO:0000256" key="4">
    <source>
        <dbReference type="SAM" id="Coils"/>
    </source>
</evidence>
<sequence length="999" mass="114499">MKYVFALFFPILSLSSCARILGVMPIPSYSHQIVFQPLWKELSLRGHQVTTLTTDLINEPNLVNLTEIDLSFIYDIWTRDLRKIIILNQKSFFYGFAGAIRSMINILDKELQNPQVQKLLNDKSSKFDLVMAEYAIPGMFAFATRFNCPLILLSSLDPTSFGYEFIGNPIHPAFDTDVMRPYEEKYTLFGRLKSVLHFLFVKALNTFSYFPANDAFIKKNFGDGYPPVLSIGNNASAFFVNANTVFQKILPLFPNVVQIGGKLHRNDTAQLTKEMKTILDNSKGFIYFSLGSNAKTTDLSLETQKAIMETFSELPYAVFWKLDSDHFSNKPPNVFIMKWFPQQAILKHPKIKLFITQGGRQSIDEAIASNVPMIGLPFYADQTYNVQKMAAQGFGLSLSYVNLKKGEFKHAILEVIKNPKYRNTLKELSDLENDQPMTGLERALWWTEYVLRHRGAKHLRSPYLDVPLYQYLLLDVLGVCLLVIVVVVYVIVKREVVPLAQGLCQDCHPEVRSAICTQIPYIVQGLGTTMLRGDLLASLVELGSDDNMYVRSASVSAIVHIFPYTSLDVKKTTLLPLIKQLCDKALKHDDLTATTIAKEIGKILDGLQYSLTVPECLWFLTFYKRLSTKGLNNDEFKGSDASMDVTCRQQAAVNFPAMTSFVYSTIPTQIDSLYSTFKDLAGDPCFIVRKTIAGCIHEIIRLYDSNSKILKSDFVRLLQDDSEEVLYSLIPHLGTTLELLCEFQTLSRVNVNPATLEIGRALLKCQYELTTRNNWRLSTMFLHQFERLPNCMPSDFIHQHFTPILLTCAAKGRARPVRVQAVRTLLIFLRYNGKEMQRRWIRENLVAQLCRSDSYYTRLIYIKLCAAAMDIFSDNYFKEYFYQNLLDLAVDPVANIRLCIVNMIMSLKQMLILPDDKQLTERFNTVLKRYTDDEKDRDVIKAFQLKTKEMKTYEVNKEEYKKEQKRRRDEEDRINSGAKVSVLLLPKKETSRFTTINRG</sequence>
<keyword evidence="7" id="KW-1185">Reference proteome</keyword>
<protein>
    <recommendedName>
        <fullName evidence="8">UDP-glucuronosyltransferase</fullName>
    </recommendedName>
</protein>
<dbReference type="Pfam" id="PF00201">
    <property type="entry name" value="UDPGT"/>
    <property type="match status" value="1"/>
</dbReference>
<name>A0AAN7SL02_9COLE</name>
<keyword evidence="3" id="KW-0808">Transferase</keyword>
<dbReference type="AlphaFoldDB" id="A0AAN7SL02"/>
<dbReference type="PANTHER" id="PTHR21467">
    <property type="entry name" value="PROTEIN PHOSPHATASE 4 REGULATORY SUBUNIT 4 PPP4R4"/>
    <property type="match status" value="1"/>
</dbReference>
<dbReference type="Proteomes" id="UP001353858">
    <property type="component" value="Unassembled WGS sequence"/>
</dbReference>
<feature type="chain" id="PRO_5042844561" description="UDP-glucuronosyltransferase" evidence="5">
    <location>
        <begin position="18"/>
        <end position="999"/>
    </location>
</feature>